<dbReference type="AlphaFoldDB" id="A0A1M6JMG5"/>
<evidence type="ECO:0000256" key="10">
    <source>
        <dbReference type="ARBA" id="ARBA00022857"/>
    </source>
</evidence>
<dbReference type="Pfam" id="PF00383">
    <property type="entry name" value="dCMP_cyt_deam_1"/>
    <property type="match status" value="1"/>
</dbReference>
<evidence type="ECO:0000256" key="17">
    <source>
        <dbReference type="PIRSR" id="PIRSR006769-2"/>
    </source>
</evidence>
<dbReference type="EC" id="3.5.4.26" evidence="15"/>
<dbReference type="FunFam" id="3.40.140.10:FF:000025">
    <property type="entry name" value="Riboflavin biosynthesis protein RibD"/>
    <property type="match status" value="1"/>
</dbReference>
<dbReference type="Gene3D" id="3.40.430.10">
    <property type="entry name" value="Dihydrofolate Reductase, subunit A"/>
    <property type="match status" value="1"/>
</dbReference>
<dbReference type="RefSeq" id="WP_072901405.1">
    <property type="nucleotide sequence ID" value="NZ_FRAD01000003.1"/>
</dbReference>
<comment type="cofactor">
    <cofactor evidence="15 18">
        <name>Zn(2+)</name>
        <dbReference type="ChEBI" id="CHEBI:29105"/>
    </cofactor>
    <text evidence="15 18">Binds 1 zinc ion.</text>
</comment>
<comment type="pathway">
    <text evidence="2 15">Cofactor biosynthesis; riboflavin biosynthesis; 5-amino-6-(D-ribitylamino)uracil from GTP: step 2/4.</text>
</comment>
<keyword evidence="12" id="KW-0511">Multifunctional enzyme</keyword>
<evidence type="ECO:0000256" key="1">
    <source>
        <dbReference type="ARBA" id="ARBA00002151"/>
    </source>
</evidence>
<dbReference type="PANTHER" id="PTHR38011:SF7">
    <property type="entry name" value="2,5-DIAMINO-6-RIBOSYLAMINO-4(3H)-PYRIMIDINONE 5'-PHOSPHATE REDUCTASE"/>
    <property type="match status" value="1"/>
</dbReference>
<dbReference type="Proteomes" id="UP000183952">
    <property type="component" value="Unassembled WGS sequence"/>
</dbReference>
<reference evidence="20 21" key="1">
    <citation type="submission" date="2016-11" db="EMBL/GenBank/DDBJ databases">
        <authorList>
            <person name="Jaros S."/>
            <person name="Januszkiewicz K."/>
            <person name="Wedrychowicz H."/>
        </authorList>
    </citation>
    <scope>NUCLEOTIDE SEQUENCE [LARGE SCALE GENOMIC DNA]</scope>
    <source>
        <strain evidence="20 21">DSM 3090</strain>
    </source>
</reference>
<keyword evidence="9 15" id="KW-0862">Zinc</keyword>
<evidence type="ECO:0000256" key="14">
    <source>
        <dbReference type="ARBA" id="ARBA00049886"/>
    </source>
</evidence>
<dbReference type="EC" id="1.1.1.193" evidence="15"/>
<evidence type="ECO:0000256" key="7">
    <source>
        <dbReference type="ARBA" id="ARBA00022723"/>
    </source>
</evidence>
<keyword evidence="7 15" id="KW-0479">Metal-binding</keyword>
<evidence type="ECO:0000256" key="16">
    <source>
        <dbReference type="PIRSR" id="PIRSR006769-1"/>
    </source>
</evidence>
<evidence type="ECO:0000313" key="21">
    <source>
        <dbReference type="Proteomes" id="UP000183952"/>
    </source>
</evidence>
<proteinExistence type="inferred from homology"/>
<dbReference type="InterPro" id="IPR011549">
    <property type="entry name" value="RibD_C"/>
</dbReference>
<comment type="catalytic activity">
    <reaction evidence="14 15">
        <text>2,5-diamino-6-hydroxy-4-(5-phosphoribosylamino)-pyrimidine + H2O + H(+) = 5-amino-6-(5-phospho-D-ribosylamino)uracil + NH4(+)</text>
        <dbReference type="Rhea" id="RHEA:21868"/>
        <dbReference type="ChEBI" id="CHEBI:15377"/>
        <dbReference type="ChEBI" id="CHEBI:15378"/>
        <dbReference type="ChEBI" id="CHEBI:28938"/>
        <dbReference type="ChEBI" id="CHEBI:58453"/>
        <dbReference type="ChEBI" id="CHEBI:58614"/>
        <dbReference type="EC" id="3.5.4.26"/>
    </reaction>
</comment>
<dbReference type="InterPro" id="IPR002125">
    <property type="entry name" value="CMP_dCMP_dom"/>
</dbReference>
<evidence type="ECO:0000256" key="15">
    <source>
        <dbReference type="PIRNR" id="PIRNR006769"/>
    </source>
</evidence>
<comment type="pathway">
    <text evidence="3 15">Cofactor biosynthesis; riboflavin biosynthesis; 5-amino-6-(D-ribitylamino)uracil from GTP: step 3/4.</text>
</comment>
<protein>
    <recommendedName>
        <fullName evidence="15">Riboflavin biosynthesis protein RibD</fullName>
    </recommendedName>
    <domain>
        <recommendedName>
            <fullName evidence="15">Diaminohydroxyphosphoribosylaminopyrimidine deaminase</fullName>
            <shortName evidence="15">DRAP deaminase</shortName>
            <ecNumber evidence="15">3.5.4.26</ecNumber>
        </recommendedName>
        <alternativeName>
            <fullName evidence="15">Riboflavin-specific deaminase</fullName>
        </alternativeName>
    </domain>
    <domain>
        <recommendedName>
            <fullName evidence="15">5-amino-6-(5-phosphoribosylamino)uracil reductase</fullName>
            <ecNumber evidence="15">1.1.1.193</ecNumber>
        </recommendedName>
        <alternativeName>
            <fullName evidence="15">HTP reductase</fullName>
        </alternativeName>
    </domain>
</protein>
<evidence type="ECO:0000256" key="9">
    <source>
        <dbReference type="ARBA" id="ARBA00022833"/>
    </source>
</evidence>
<feature type="binding site" evidence="17">
    <location>
        <begin position="299"/>
        <end position="305"/>
    </location>
    <ligand>
        <name>NADP(+)</name>
        <dbReference type="ChEBI" id="CHEBI:58349"/>
    </ligand>
</feature>
<dbReference type="UniPathway" id="UPA00275">
    <property type="reaction ID" value="UER00401"/>
</dbReference>
<feature type="binding site" evidence="17">
    <location>
        <position position="170"/>
    </location>
    <ligand>
        <name>substrate</name>
    </ligand>
</feature>
<keyword evidence="21" id="KW-1185">Reference proteome</keyword>
<accession>A0A1M6JMG5</accession>
<keyword evidence="10 15" id="KW-0521">NADP</keyword>
<dbReference type="STRING" id="1121331.SAMN02745248_00244"/>
<feature type="binding site" evidence="17">
    <location>
        <position position="172"/>
    </location>
    <ligand>
        <name>NADP(+)</name>
        <dbReference type="ChEBI" id="CHEBI:58349"/>
    </ligand>
</feature>
<dbReference type="PROSITE" id="PS00903">
    <property type="entry name" value="CYT_DCMP_DEAMINASES_1"/>
    <property type="match status" value="1"/>
</dbReference>
<dbReference type="NCBIfam" id="TIGR00326">
    <property type="entry name" value="eubact_ribD"/>
    <property type="match status" value="1"/>
</dbReference>
<dbReference type="InterPro" id="IPR024072">
    <property type="entry name" value="DHFR-like_dom_sf"/>
</dbReference>
<feature type="binding site" evidence="17">
    <location>
        <position position="186"/>
    </location>
    <ligand>
        <name>substrate</name>
    </ligand>
</feature>
<evidence type="ECO:0000256" key="8">
    <source>
        <dbReference type="ARBA" id="ARBA00022801"/>
    </source>
</evidence>
<feature type="binding site" evidence="17">
    <location>
        <position position="156"/>
    </location>
    <ligand>
        <name>NADP(+)</name>
        <dbReference type="ChEBI" id="CHEBI:58349"/>
    </ligand>
</feature>
<keyword evidence="6 15" id="KW-0686">Riboflavin biosynthesis</keyword>
<evidence type="ECO:0000256" key="2">
    <source>
        <dbReference type="ARBA" id="ARBA00004882"/>
    </source>
</evidence>
<dbReference type="PIRSF" id="PIRSF006769">
    <property type="entry name" value="RibD"/>
    <property type="match status" value="1"/>
</dbReference>
<dbReference type="Gene3D" id="3.40.140.10">
    <property type="entry name" value="Cytidine Deaminase, domain 2"/>
    <property type="match status" value="1"/>
</dbReference>
<dbReference type="PANTHER" id="PTHR38011">
    <property type="entry name" value="DIHYDROFOLATE REDUCTASE FAMILY PROTEIN (AFU_ORTHOLOGUE AFUA_8G06820)"/>
    <property type="match status" value="1"/>
</dbReference>
<dbReference type="GO" id="GO:0008835">
    <property type="term" value="F:diaminohydroxyphosphoribosylaminopyrimidine deaminase activity"/>
    <property type="evidence" value="ECO:0007669"/>
    <property type="project" value="UniProtKB-EC"/>
</dbReference>
<evidence type="ECO:0000256" key="3">
    <source>
        <dbReference type="ARBA" id="ARBA00004910"/>
    </source>
</evidence>
<evidence type="ECO:0000256" key="6">
    <source>
        <dbReference type="ARBA" id="ARBA00022619"/>
    </source>
</evidence>
<keyword evidence="8 15" id="KW-0378">Hydrolase</keyword>
<evidence type="ECO:0000313" key="20">
    <source>
        <dbReference type="EMBL" id="SHJ47876.1"/>
    </source>
</evidence>
<dbReference type="EMBL" id="FRAD01000003">
    <property type="protein sequence ID" value="SHJ47876.1"/>
    <property type="molecule type" value="Genomic_DNA"/>
</dbReference>
<comment type="catalytic activity">
    <reaction evidence="13 15">
        <text>5-amino-6-(5-phospho-D-ribitylamino)uracil + NADP(+) = 5-amino-6-(5-phospho-D-ribosylamino)uracil + NADPH + H(+)</text>
        <dbReference type="Rhea" id="RHEA:17845"/>
        <dbReference type="ChEBI" id="CHEBI:15378"/>
        <dbReference type="ChEBI" id="CHEBI:57783"/>
        <dbReference type="ChEBI" id="CHEBI:58349"/>
        <dbReference type="ChEBI" id="CHEBI:58421"/>
        <dbReference type="ChEBI" id="CHEBI:58453"/>
        <dbReference type="EC" id="1.1.1.193"/>
    </reaction>
</comment>
<dbReference type="InterPro" id="IPR050765">
    <property type="entry name" value="Riboflavin_Biosynth_HTPR"/>
</dbReference>
<feature type="binding site" evidence="17">
    <location>
        <position position="223"/>
    </location>
    <ligand>
        <name>NADP(+)</name>
        <dbReference type="ChEBI" id="CHEBI:58349"/>
    </ligand>
</feature>
<organism evidence="20 21">
    <name type="scientific">Hathewaya proteolytica DSM 3090</name>
    <dbReference type="NCBI Taxonomy" id="1121331"/>
    <lineage>
        <taxon>Bacteria</taxon>
        <taxon>Bacillati</taxon>
        <taxon>Bacillota</taxon>
        <taxon>Clostridia</taxon>
        <taxon>Eubacteriales</taxon>
        <taxon>Clostridiaceae</taxon>
        <taxon>Hathewaya</taxon>
    </lineage>
</organism>
<evidence type="ECO:0000259" key="19">
    <source>
        <dbReference type="PROSITE" id="PS51747"/>
    </source>
</evidence>
<evidence type="ECO:0000256" key="12">
    <source>
        <dbReference type="ARBA" id="ARBA00023268"/>
    </source>
</evidence>
<evidence type="ECO:0000256" key="11">
    <source>
        <dbReference type="ARBA" id="ARBA00023002"/>
    </source>
</evidence>
<name>A0A1M6JMG5_9CLOT</name>
<dbReference type="GO" id="GO:0008270">
    <property type="term" value="F:zinc ion binding"/>
    <property type="evidence" value="ECO:0007669"/>
    <property type="project" value="InterPro"/>
</dbReference>
<comment type="function">
    <text evidence="1 15">Converts 2,5-diamino-6-(ribosylamino)-4(3h)-pyrimidinone 5'-phosphate into 5-amino-6-(ribosylamino)-2,4(1h,3h)-pyrimidinedione 5'-phosphate.</text>
</comment>
<feature type="binding site" evidence="18">
    <location>
        <position position="77"/>
    </location>
    <ligand>
        <name>Zn(2+)</name>
        <dbReference type="ChEBI" id="CHEBI:29105"/>
        <note>catalytic</note>
    </ligand>
</feature>
<evidence type="ECO:0000256" key="5">
    <source>
        <dbReference type="ARBA" id="ARBA00007417"/>
    </source>
</evidence>
<feature type="binding site" evidence="17">
    <location>
        <position position="297"/>
    </location>
    <ligand>
        <name>substrate</name>
    </ligand>
</feature>
<feature type="active site" description="Proton donor" evidence="16">
    <location>
        <position position="54"/>
    </location>
</feature>
<dbReference type="GO" id="GO:0009231">
    <property type="term" value="P:riboflavin biosynthetic process"/>
    <property type="evidence" value="ECO:0007669"/>
    <property type="project" value="UniProtKB-UniPathway"/>
</dbReference>
<keyword evidence="11 15" id="KW-0560">Oxidoreductase</keyword>
<feature type="binding site" evidence="17">
    <location>
        <position position="198"/>
    </location>
    <ligand>
        <name>NADP(+)</name>
        <dbReference type="ChEBI" id="CHEBI:58349"/>
    </ligand>
</feature>
<feature type="binding site" evidence="17">
    <location>
        <position position="209"/>
    </location>
    <ligand>
        <name>substrate</name>
    </ligand>
</feature>
<sequence>MLLENEDYMRRAIELAKKGEGRVNPNPLVGAVIVKNNSVIGQGYHKFFGGPHAEIEALNSATDDVAASTMYVTLEPCSHYGKTPPCAVEIVKRKIKKVVIGMEDPNPLVRGRGIEILKNAGVEVEVGVLNSMCREINEIFISYMVKKKPFVLMKYAMTLDGKICTTSGESKWISCEASRNQVQLLRNKFSSIMVGINTVLQDDPMLTCRLEHGRNPVRIIVDSHLRIPMDSNVVKLCSMGCGETIIATGKNVDESKISKLTQLGCCIVQLESEDEKCNLKKLMKELYERDIDSVLLEGGGTLNFSALNEDIVDKVQCYICPKILGGVKSKTPVEGAGFPFMKDARLFRDIKVSRCEDDVLIEAYVDKEG</sequence>
<dbReference type="Pfam" id="PF01872">
    <property type="entry name" value="RibD_C"/>
    <property type="match status" value="1"/>
</dbReference>
<dbReference type="GO" id="GO:0050661">
    <property type="term" value="F:NADP binding"/>
    <property type="evidence" value="ECO:0007669"/>
    <property type="project" value="InterPro"/>
</dbReference>
<gene>
    <name evidence="20" type="ORF">SAMN02745248_00244</name>
</gene>
<feature type="binding site" evidence="17">
    <location>
        <position position="206"/>
    </location>
    <ligand>
        <name>substrate</name>
    </ligand>
</feature>
<evidence type="ECO:0000256" key="13">
    <source>
        <dbReference type="ARBA" id="ARBA00049861"/>
    </source>
</evidence>
<feature type="binding site" evidence="18">
    <location>
        <position position="86"/>
    </location>
    <ligand>
        <name>Zn(2+)</name>
        <dbReference type="ChEBI" id="CHEBI:29105"/>
        <note>catalytic</note>
    </ligand>
</feature>
<dbReference type="SUPFAM" id="SSF53927">
    <property type="entry name" value="Cytidine deaminase-like"/>
    <property type="match status" value="1"/>
</dbReference>
<dbReference type="OrthoDB" id="9800865at2"/>
<dbReference type="GO" id="GO:0008703">
    <property type="term" value="F:5-amino-6-(5-phosphoribosylamino)uracil reductase activity"/>
    <property type="evidence" value="ECO:0007669"/>
    <property type="project" value="UniProtKB-EC"/>
</dbReference>
<dbReference type="InterPro" id="IPR002734">
    <property type="entry name" value="RibDG_C"/>
</dbReference>
<dbReference type="InterPro" id="IPR004794">
    <property type="entry name" value="Eubact_RibD"/>
</dbReference>
<dbReference type="SUPFAM" id="SSF53597">
    <property type="entry name" value="Dihydrofolate reductase-like"/>
    <property type="match status" value="1"/>
</dbReference>
<evidence type="ECO:0000256" key="18">
    <source>
        <dbReference type="PIRSR" id="PIRSR006769-3"/>
    </source>
</evidence>
<comment type="similarity">
    <text evidence="5 15">In the C-terminal section; belongs to the HTP reductase family.</text>
</comment>
<evidence type="ECO:0000256" key="4">
    <source>
        <dbReference type="ARBA" id="ARBA00005259"/>
    </source>
</evidence>
<feature type="domain" description="CMP/dCMP-type deaminase" evidence="19">
    <location>
        <begin position="3"/>
        <end position="125"/>
    </location>
</feature>
<feature type="binding site" evidence="17">
    <location>
        <position position="202"/>
    </location>
    <ligand>
        <name>NADP(+)</name>
        <dbReference type="ChEBI" id="CHEBI:58349"/>
    </ligand>
</feature>
<comment type="similarity">
    <text evidence="4 15">In the N-terminal section; belongs to the cytidine and deoxycytidylate deaminase family.</text>
</comment>
<dbReference type="NCBIfam" id="TIGR00227">
    <property type="entry name" value="ribD_Cterm"/>
    <property type="match status" value="1"/>
</dbReference>
<dbReference type="CDD" id="cd01284">
    <property type="entry name" value="Riboflavin_deaminase-reductase"/>
    <property type="match status" value="1"/>
</dbReference>
<dbReference type="PROSITE" id="PS51747">
    <property type="entry name" value="CYT_DCMP_DEAMINASES_2"/>
    <property type="match status" value="1"/>
</dbReference>
<feature type="binding site" evidence="18">
    <location>
        <position position="52"/>
    </location>
    <ligand>
        <name>Zn(2+)</name>
        <dbReference type="ChEBI" id="CHEBI:29105"/>
        <note>catalytic</note>
    </ligand>
</feature>
<dbReference type="InterPro" id="IPR016193">
    <property type="entry name" value="Cytidine_deaminase-like"/>
</dbReference>
<dbReference type="InterPro" id="IPR016192">
    <property type="entry name" value="APOBEC/CMP_deaminase_Zn-bd"/>
</dbReference>